<evidence type="ECO:0000259" key="11">
    <source>
        <dbReference type="PROSITE" id="PS50112"/>
    </source>
</evidence>
<dbReference type="InterPro" id="IPR004358">
    <property type="entry name" value="Sig_transdc_His_kin-like_C"/>
</dbReference>
<dbReference type="SMART" id="SM00388">
    <property type="entry name" value="HisKA"/>
    <property type="match status" value="1"/>
</dbReference>
<reference evidence="14" key="1">
    <citation type="journal article" date="2019" name="Int. J. Syst. Evol. Microbiol.">
        <title>The Global Catalogue of Microorganisms (GCM) 10K type strain sequencing project: providing services to taxonomists for standard genome sequencing and annotation.</title>
        <authorList>
            <consortium name="The Broad Institute Genomics Platform"/>
            <consortium name="The Broad Institute Genome Sequencing Center for Infectious Disease"/>
            <person name="Wu L."/>
            <person name="Ma J."/>
        </authorList>
    </citation>
    <scope>NUCLEOTIDE SEQUENCE [LARGE SCALE GENOMIC DNA]</scope>
    <source>
        <strain evidence="14">JCM 16548</strain>
    </source>
</reference>
<dbReference type="RefSeq" id="WP_344811378.1">
    <property type="nucleotide sequence ID" value="NZ_BAAAYX010000003.1"/>
</dbReference>
<dbReference type="InterPro" id="IPR029016">
    <property type="entry name" value="GAF-like_dom_sf"/>
</dbReference>
<dbReference type="Pfam" id="PF00512">
    <property type="entry name" value="HisKA"/>
    <property type="match status" value="1"/>
</dbReference>
<feature type="domain" description="PAC" evidence="12">
    <location>
        <begin position="88"/>
        <end position="140"/>
    </location>
</feature>
<feature type="region of interest" description="Disordered" evidence="8">
    <location>
        <begin position="685"/>
        <end position="706"/>
    </location>
</feature>
<feature type="region of interest" description="Disordered" evidence="8">
    <location>
        <begin position="316"/>
        <end position="345"/>
    </location>
</feature>
<dbReference type="PROSITE" id="PS50112">
    <property type="entry name" value="PAS"/>
    <property type="match status" value="2"/>
</dbReference>
<keyword evidence="14" id="KW-1185">Reference proteome</keyword>
<dbReference type="SMART" id="SM00091">
    <property type="entry name" value="PAS"/>
    <property type="match status" value="2"/>
</dbReference>
<dbReference type="Pfam" id="PF08447">
    <property type="entry name" value="PAS_3"/>
    <property type="match status" value="1"/>
</dbReference>
<dbReference type="EC" id="2.7.13.3" evidence="3"/>
<feature type="modified residue" description="4-aspartylphosphate" evidence="7">
    <location>
        <position position="763"/>
    </location>
</feature>
<dbReference type="Proteomes" id="UP001500051">
    <property type="component" value="Unassembled WGS sequence"/>
</dbReference>
<feature type="domain" description="Response regulatory" evidence="10">
    <location>
        <begin position="852"/>
        <end position="969"/>
    </location>
</feature>
<evidence type="ECO:0000259" key="9">
    <source>
        <dbReference type="PROSITE" id="PS50109"/>
    </source>
</evidence>
<dbReference type="InterPro" id="IPR003661">
    <property type="entry name" value="HisK_dim/P_dom"/>
</dbReference>
<evidence type="ECO:0000256" key="4">
    <source>
        <dbReference type="ARBA" id="ARBA00022553"/>
    </source>
</evidence>
<comment type="subcellular location">
    <subcellularLocation>
        <location evidence="2">Cell membrane</location>
    </subcellularLocation>
</comment>
<dbReference type="SMART" id="SM00448">
    <property type="entry name" value="REC"/>
    <property type="match status" value="2"/>
</dbReference>
<dbReference type="InterPro" id="IPR001610">
    <property type="entry name" value="PAC"/>
</dbReference>
<dbReference type="CDD" id="cd00156">
    <property type="entry name" value="REC"/>
    <property type="match status" value="1"/>
</dbReference>
<dbReference type="SUPFAM" id="SSF55785">
    <property type="entry name" value="PYP-like sensor domain (PAS domain)"/>
    <property type="match status" value="2"/>
</dbReference>
<dbReference type="Gene3D" id="1.10.287.130">
    <property type="match status" value="1"/>
</dbReference>
<feature type="domain" description="PAS" evidence="11">
    <location>
        <begin position="14"/>
        <end position="71"/>
    </location>
</feature>
<evidence type="ECO:0000256" key="2">
    <source>
        <dbReference type="ARBA" id="ARBA00004236"/>
    </source>
</evidence>
<organism evidence="13 14">
    <name type="scientific">Microlunatus aurantiacus</name>
    <dbReference type="NCBI Taxonomy" id="446786"/>
    <lineage>
        <taxon>Bacteria</taxon>
        <taxon>Bacillati</taxon>
        <taxon>Actinomycetota</taxon>
        <taxon>Actinomycetes</taxon>
        <taxon>Propionibacteriales</taxon>
        <taxon>Propionibacteriaceae</taxon>
        <taxon>Microlunatus</taxon>
    </lineage>
</organism>
<dbReference type="InterPro" id="IPR005467">
    <property type="entry name" value="His_kinase_dom"/>
</dbReference>
<feature type="domain" description="PAS" evidence="11">
    <location>
        <begin position="168"/>
        <end position="213"/>
    </location>
</feature>
<evidence type="ECO:0000256" key="6">
    <source>
        <dbReference type="ARBA" id="ARBA00023012"/>
    </source>
</evidence>
<dbReference type="CDD" id="cd16922">
    <property type="entry name" value="HATPase_EvgS-ArcB-TorS-like"/>
    <property type="match status" value="1"/>
</dbReference>
<comment type="caution">
    <text evidence="13">The sequence shown here is derived from an EMBL/GenBank/DDBJ whole genome shotgun (WGS) entry which is preliminary data.</text>
</comment>
<evidence type="ECO:0000313" key="14">
    <source>
        <dbReference type="Proteomes" id="UP001500051"/>
    </source>
</evidence>
<protein>
    <recommendedName>
        <fullName evidence="3">histidine kinase</fullName>
        <ecNumber evidence="3">2.7.13.3</ecNumber>
    </recommendedName>
</protein>
<dbReference type="InterPro" id="IPR000014">
    <property type="entry name" value="PAS"/>
</dbReference>
<gene>
    <name evidence="13" type="ORF">GCM10022204_11820</name>
</gene>
<dbReference type="Gene3D" id="3.30.450.40">
    <property type="match status" value="1"/>
</dbReference>
<dbReference type="InterPro" id="IPR036890">
    <property type="entry name" value="HATPase_C_sf"/>
</dbReference>
<dbReference type="InterPro" id="IPR003594">
    <property type="entry name" value="HATPase_dom"/>
</dbReference>
<evidence type="ECO:0000313" key="13">
    <source>
        <dbReference type="EMBL" id="GAA3697432.1"/>
    </source>
</evidence>
<evidence type="ECO:0000259" key="10">
    <source>
        <dbReference type="PROSITE" id="PS50110"/>
    </source>
</evidence>
<evidence type="ECO:0000256" key="5">
    <source>
        <dbReference type="ARBA" id="ARBA00022777"/>
    </source>
</evidence>
<feature type="domain" description="Histidine kinase" evidence="9">
    <location>
        <begin position="463"/>
        <end position="688"/>
    </location>
</feature>
<dbReference type="PROSITE" id="PS50113">
    <property type="entry name" value="PAC"/>
    <property type="match status" value="2"/>
</dbReference>
<feature type="modified residue" description="4-aspartylphosphate" evidence="7">
    <location>
        <position position="901"/>
    </location>
</feature>
<dbReference type="CDD" id="cd00082">
    <property type="entry name" value="HisKA"/>
    <property type="match status" value="1"/>
</dbReference>
<dbReference type="Pfam" id="PF02518">
    <property type="entry name" value="HATPase_c"/>
    <property type="match status" value="1"/>
</dbReference>
<dbReference type="InterPro" id="IPR035965">
    <property type="entry name" value="PAS-like_dom_sf"/>
</dbReference>
<accession>A0ABP7D199</accession>
<comment type="catalytic activity">
    <reaction evidence="1">
        <text>ATP + protein L-histidine = ADP + protein N-phospho-L-histidine.</text>
        <dbReference type="EC" id="2.7.13.3"/>
    </reaction>
</comment>
<dbReference type="NCBIfam" id="TIGR00229">
    <property type="entry name" value="sensory_box"/>
    <property type="match status" value="1"/>
</dbReference>
<dbReference type="PANTHER" id="PTHR45339">
    <property type="entry name" value="HYBRID SIGNAL TRANSDUCTION HISTIDINE KINASE J"/>
    <property type="match status" value="1"/>
</dbReference>
<dbReference type="PROSITE" id="PS50109">
    <property type="entry name" value="HIS_KIN"/>
    <property type="match status" value="1"/>
</dbReference>
<keyword evidence="5" id="KW-0418">Kinase</keyword>
<dbReference type="CDD" id="cd00130">
    <property type="entry name" value="PAS"/>
    <property type="match status" value="2"/>
</dbReference>
<dbReference type="Gene3D" id="2.10.70.100">
    <property type="match status" value="1"/>
</dbReference>
<evidence type="ECO:0000256" key="8">
    <source>
        <dbReference type="SAM" id="MobiDB-lite"/>
    </source>
</evidence>
<dbReference type="SUPFAM" id="SSF47384">
    <property type="entry name" value="Homodimeric domain of signal transducing histidine kinase"/>
    <property type="match status" value="1"/>
</dbReference>
<keyword evidence="6" id="KW-0902">Two-component regulatory system</keyword>
<proteinExistence type="predicted"/>
<dbReference type="Gene3D" id="3.40.50.2300">
    <property type="match status" value="2"/>
</dbReference>
<dbReference type="PRINTS" id="PR00344">
    <property type="entry name" value="BCTRLSENSOR"/>
</dbReference>
<dbReference type="SUPFAM" id="SSF52172">
    <property type="entry name" value="CheY-like"/>
    <property type="match status" value="2"/>
</dbReference>
<dbReference type="InterPro" id="IPR000700">
    <property type="entry name" value="PAS-assoc_C"/>
</dbReference>
<dbReference type="CDD" id="cd17546">
    <property type="entry name" value="REC_hyHK_CKI1_RcsC-like"/>
    <property type="match status" value="1"/>
</dbReference>
<dbReference type="Gene3D" id="3.30.450.20">
    <property type="entry name" value="PAS domain"/>
    <property type="match status" value="2"/>
</dbReference>
<dbReference type="SUPFAM" id="SSF55781">
    <property type="entry name" value="GAF domain-like"/>
    <property type="match status" value="1"/>
</dbReference>
<dbReference type="InterPro" id="IPR036097">
    <property type="entry name" value="HisK_dim/P_sf"/>
</dbReference>
<dbReference type="EMBL" id="BAAAYX010000003">
    <property type="protein sequence ID" value="GAA3697432.1"/>
    <property type="molecule type" value="Genomic_DNA"/>
</dbReference>
<dbReference type="Pfam" id="PF00989">
    <property type="entry name" value="PAS"/>
    <property type="match status" value="1"/>
</dbReference>
<evidence type="ECO:0000256" key="3">
    <source>
        <dbReference type="ARBA" id="ARBA00012438"/>
    </source>
</evidence>
<keyword evidence="4 7" id="KW-0597">Phosphoprotein</keyword>
<dbReference type="InterPro" id="IPR013655">
    <property type="entry name" value="PAS_fold_3"/>
</dbReference>
<dbReference type="InterPro" id="IPR013767">
    <property type="entry name" value="PAS_fold"/>
</dbReference>
<dbReference type="Pfam" id="PF00072">
    <property type="entry name" value="Response_reg"/>
    <property type="match status" value="2"/>
</dbReference>
<keyword evidence="5" id="KW-0808">Transferase</keyword>
<dbReference type="Gene3D" id="3.30.565.10">
    <property type="entry name" value="Histidine kinase-like ATPase, C-terminal domain"/>
    <property type="match status" value="1"/>
</dbReference>
<feature type="domain" description="Response regulatory" evidence="10">
    <location>
        <begin position="709"/>
        <end position="828"/>
    </location>
</feature>
<dbReference type="InterPro" id="IPR001789">
    <property type="entry name" value="Sig_transdc_resp-reg_receiver"/>
</dbReference>
<feature type="domain" description="PAC" evidence="12">
    <location>
        <begin position="216"/>
        <end position="269"/>
    </location>
</feature>
<dbReference type="PROSITE" id="PS50110">
    <property type="entry name" value="RESPONSE_REGULATORY"/>
    <property type="match status" value="2"/>
</dbReference>
<dbReference type="SMART" id="SM00387">
    <property type="entry name" value="HATPase_c"/>
    <property type="match status" value="1"/>
</dbReference>
<evidence type="ECO:0000256" key="1">
    <source>
        <dbReference type="ARBA" id="ARBA00000085"/>
    </source>
</evidence>
<evidence type="ECO:0000259" key="12">
    <source>
        <dbReference type="PROSITE" id="PS50113"/>
    </source>
</evidence>
<dbReference type="PANTHER" id="PTHR45339:SF1">
    <property type="entry name" value="HYBRID SIGNAL TRANSDUCTION HISTIDINE KINASE J"/>
    <property type="match status" value="1"/>
</dbReference>
<dbReference type="SMART" id="SM00086">
    <property type="entry name" value="PAC"/>
    <property type="match status" value="2"/>
</dbReference>
<name>A0ABP7D199_9ACTN</name>
<sequence length="975" mass="105261">MLDPVPVIAPSVQVTSMYHQIVECGNEGIWVFDLDGRTAYVNLRMAQMLDYSVPEMTARSLLDVLDEQGREQGAAFLARQRAEGGTTESAECLLLRRDGEAVWTVVSHSPWLDQDGTLRGLIAFVNDITDRRRLDEALRRREEQLAEAQRVARLGSWEWVVGTDHLTWSDELYRIFELRPGEFAGTLPAYLELVHPEDRERTAEVIQACLHGQPGFEFEQRILVPGRDRAVWVRTAGEVLTDGTGAPVRMRGTALDITAYKETEDRLRRARSRHRLLQTMAAAANEAQTLREVALMSVQELCRHLRWPAGRVHLVSGPERTPVPTGGWQRPQGTTEPADAERPPELSRAMPGLGEISAYAAAAVADAATVWSVGGGPPGGVGSLSACAVPVLSRDEVVAVLEFVVPTEVSRNEVDRSEAGAICEEVAIQLAIVAERERTSLELHAARDTALAALRAKSAFLATMSHEIRTPMNGVIGLAELLQASDLDDRQRQYVAGVQTAGDALLMIINDILDFSKIEAGRLELQTVDLDVTQLIEDVAELLARQAQAKDLELLTCSRLGAEARLRADPSRLRQVLINLVSNAIKFTEQGEVVLSAGFDPGTPPGEAETVAVRFEVTDTGIGIDASDQQLVFEPFTQVDGSSTRRFGGTGLGLAISRDLVEAMGGELQVDSRLGDGSRFGFTVRLPRSDSSTEPSPSRTPAPPWGGTAVLVVDDNTTSRLILQAQLSGWGLVPQLAADAATGLDLLLRAADHGRPFAVALVDLAMPGTDGLELARRIDDTPALTGTRVVLLTTTEVTPDRLAGAGLAAYVDKPVRSAQLYDRLAEVLRPVLEPDPEGPPAAADPPAPGHARVLVVEDNAINQLVARGLLDRLGFECDLAGTGYEALDALGRTDYAAVLMDCQMPEMDGYTATGELRRREGGRRHTPVIAMTAGALVGDEARCLAAGMDAYVPKPIDSAQLEAVLARWVPGGARR</sequence>
<evidence type="ECO:0000256" key="7">
    <source>
        <dbReference type="PROSITE-ProRule" id="PRU00169"/>
    </source>
</evidence>
<dbReference type="SUPFAM" id="SSF55874">
    <property type="entry name" value="ATPase domain of HSP90 chaperone/DNA topoisomerase II/histidine kinase"/>
    <property type="match status" value="1"/>
</dbReference>
<dbReference type="InterPro" id="IPR011006">
    <property type="entry name" value="CheY-like_superfamily"/>
</dbReference>